<reference evidence="2 3" key="1">
    <citation type="journal article" date="2005" name="PLoS Biol.">
        <title>The genomes of Oryza sativa: a history of duplications.</title>
        <authorList>
            <person name="Yu J."/>
            <person name="Wang J."/>
            <person name="Lin W."/>
            <person name="Li S."/>
            <person name="Li H."/>
            <person name="Zhou J."/>
            <person name="Ni P."/>
            <person name="Dong W."/>
            <person name="Hu S."/>
            <person name="Zeng C."/>
            <person name="Zhang J."/>
            <person name="Zhang Y."/>
            <person name="Li R."/>
            <person name="Xu Z."/>
            <person name="Li S."/>
            <person name="Li X."/>
            <person name="Zheng H."/>
            <person name="Cong L."/>
            <person name="Lin L."/>
            <person name="Yin J."/>
            <person name="Geng J."/>
            <person name="Li G."/>
            <person name="Shi J."/>
            <person name="Liu J."/>
            <person name="Lv H."/>
            <person name="Li J."/>
            <person name="Wang J."/>
            <person name="Deng Y."/>
            <person name="Ran L."/>
            <person name="Shi X."/>
            <person name="Wang X."/>
            <person name="Wu Q."/>
            <person name="Li C."/>
            <person name="Ren X."/>
            <person name="Wang J."/>
            <person name="Wang X."/>
            <person name="Li D."/>
            <person name="Liu D."/>
            <person name="Zhang X."/>
            <person name="Ji Z."/>
            <person name="Zhao W."/>
            <person name="Sun Y."/>
            <person name="Zhang Z."/>
            <person name="Bao J."/>
            <person name="Han Y."/>
            <person name="Dong L."/>
            <person name="Ji J."/>
            <person name="Chen P."/>
            <person name="Wu S."/>
            <person name="Liu J."/>
            <person name="Xiao Y."/>
            <person name="Bu D."/>
            <person name="Tan J."/>
            <person name="Yang L."/>
            <person name="Ye C."/>
            <person name="Zhang J."/>
            <person name="Xu J."/>
            <person name="Zhou Y."/>
            <person name="Yu Y."/>
            <person name="Zhang B."/>
            <person name="Zhuang S."/>
            <person name="Wei H."/>
            <person name="Liu B."/>
            <person name="Lei M."/>
            <person name="Yu H."/>
            <person name="Li Y."/>
            <person name="Xu H."/>
            <person name="Wei S."/>
            <person name="He X."/>
            <person name="Fang L."/>
            <person name="Zhang Z."/>
            <person name="Zhang Y."/>
            <person name="Huang X."/>
            <person name="Su Z."/>
            <person name="Tong W."/>
            <person name="Li J."/>
            <person name="Tong Z."/>
            <person name="Li S."/>
            <person name="Ye J."/>
            <person name="Wang L."/>
            <person name="Fang L."/>
            <person name="Lei T."/>
            <person name="Chen C."/>
            <person name="Chen H."/>
            <person name="Xu Z."/>
            <person name="Li H."/>
            <person name="Huang H."/>
            <person name="Zhang F."/>
            <person name="Xu H."/>
            <person name="Li N."/>
            <person name="Zhao C."/>
            <person name="Li S."/>
            <person name="Dong L."/>
            <person name="Huang Y."/>
            <person name="Li L."/>
            <person name="Xi Y."/>
            <person name="Qi Q."/>
            <person name="Li W."/>
            <person name="Zhang B."/>
            <person name="Hu W."/>
            <person name="Zhang Y."/>
            <person name="Tian X."/>
            <person name="Jiao Y."/>
            <person name="Liang X."/>
            <person name="Jin J."/>
            <person name="Gao L."/>
            <person name="Zheng W."/>
            <person name="Hao B."/>
            <person name="Liu S."/>
            <person name="Wang W."/>
            <person name="Yuan L."/>
            <person name="Cao M."/>
            <person name="McDermott J."/>
            <person name="Samudrala R."/>
            <person name="Wang J."/>
            <person name="Wong G.K."/>
            <person name="Yang H."/>
        </authorList>
    </citation>
    <scope>NUCLEOTIDE SEQUENCE [LARGE SCALE GENOMIC DNA]</scope>
    <source>
        <strain evidence="3">cv. 93-11</strain>
    </source>
</reference>
<name>A2ZFR9_ORYSI</name>
<feature type="compositionally biased region" description="Basic and acidic residues" evidence="1">
    <location>
        <begin position="42"/>
        <end position="65"/>
    </location>
</feature>
<gene>
    <name evidence="2" type="ORF">OsI_36624</name>
</gene>
<feature type="compositionally biased region" description="Acidic residues" evidence="1">
    <location>
        <begin position="18"/>
        <end position="31"/>
    </location>
</feature>
<evidence type="ECO:0000256" key="1">
    <source>
        <dbReference type="SAM" id="MobiDB-lite"/>
    </source>
</evidence>
<accession>A2ZFR9</accession>
<proteinExistence type="predicted"/>
<dbReference type="EMBL" id="CM000136">
    <property type="protein sequence ID" value="EAY81453.1"/>
    <property type="molecule type" value="Genomic_DNA"/>
</dbReference>
<dbReference type="AlphaFoldDB" id="A2ZFR9"/>
<dbReference type="Gramene" id="BGIOSGA035521-TA">
    <property type="protein sequence ID" value="BGIOSGA035521-PA"/>
    <property type="gene ID" value="BGIOSGA035521"/>
</dbReference>
<evidence type="ECO:0000313" key="3">
    <source>
        <dbReference type="Proteomes" id="UP000007015"/>
    </source>
</evidence>
<dbReference type="HOGENOM" id="CLU_2282098_0_0_1"/>
<dbReference type="Proteomes" id="UP000007015">
    <property type="component" value="Chromosome 11"/>
</dbReference>
<organism evidence="2 3">
    <name type="scientific">Oryza sativa subsp. indica</name>
    <name type="common">Rice</name>
    <dbReference type="NCBI Taxonomy" id="39946"/>
    <lineage>
        <taxon>Eukaryota</taxon>
        <taxon>Viridiplantae</taxon>
        <taxon>Streptophyta</taxon>
        <taxon>Embryophyta</taxon>
        <taxon>Tracheophyta</taxon>
        <taxon>Spermatophyta</taxon>
        <taxon>Magnoliopsida</taxon>
        <taxon>Liliopsida</taxon>
        <taxon>Poales</taxon>
        <taxon>Poaceae</taxon>
        <taxon>BOP clade</taxon>
        <taxon>Oryzoideae</taxon>
        <taxon>Oryzeae</taxon>
        <taxon>Oryzinae</taxon>
        <taxon>Oryza</taxon>
        <taxon>Oryza sativa</taxon>
    </lineage>
</organism>
<sequence>MGIILDIAFGFVEAAAVGEEEGEDGLDDEQDHDPGGEGAPPWRERSNAEEEEGRHGHLDDRHGCPEAEAAQPAAAAAGAGDDDHTAAYDEEVAAEVEEGHVD</sequence>
<feature type="region of interest" description="Disordered" evidence="1">
    <location>
        <begin position="16"/>
        <end position="89"/>
    </location>
</feature>
<protein>
    <submittedName>
        <fullName evidence="2">Uncharacterized protein</fullName>
    </submittedName>
</protein>
<keyword evidence="3" id="KW-1185">Reference proteome</keyword>
<feature type="compositionally biased region" description="Low complexity" evidence="1">
    <location>
        <begin position="67"/>
        <end position="79"/>
    </location>
</feature>
<evidence type="ECO:0000313" key="2">
    <source>
        <dbReference type="EMBL" id="EAY81453.1"/>
    </source>
</evidence>